<reference evidence="2" key="2">
    <citation type="submission" date="2022-03" db="EMBL/GenBank/DDBJ databases">
        <title>Draft title - Genomic analysis of global carrot germplasm unveils the trajectory of domestication and the origin of high carotenoid orange carrot.</title>
        <authorList>
            <person name="Iorizzo M."/>
            <person name="Ellison S."/>
            <person name="Senalik D."/>
            <person name="Macko-Podgorni A."/>
            <person name="Grzebelus D."/>
            <person name="Bostan H."/>
            <person name="Rolling W."/>
            <person name="Curaba J."/>
            <person name="Simon P."/>
        </authorList>
    </citation>
    <scope>NUCLEOTIDE SEQUENCE</scope>
    <source>
        <tissue evidence="2">Leaf</tissue>
    </source>
</reference>
<dbReference type="AlphaFoldDB" id="A0A166CW74"/>
<evidence type="ECO:0000313" key="2">
    <source>
        <dbReference type="EMBL" id="WOG86687.1"/>
    </source>
</evidence>
<name>A0A166CW74_DAUCS</name>
<dbReference type="Gramene" id="KZN04418">
    <property type="protein sequence ID" value="KZN04418"/>
    <property type="gene ID" value="DCAR_005255"/>
</dbReference>
<evidence type="ECO:0000313" key="1">
    <source>
        <dbReference type="EMBL" id="KZN04418.1"/>
    </source>
</evidence>
<sequence>MGPFNNFTEEQALMAGIQSACIYAQEHDLQVTHIETSHLDVFELIRLQEHVPIPEEQLEAFHLFNTVHANHYVEGETDRRISWIPEHMNEVRRQWETYSSLLDRDMGMIIANPEVELLPNLGMDEVVDGPPPPANHPKRRISSSSFVDDETGMENAFLDIGFLHGKEDSLLSWAFKTPSCEQKPPVFKVSPFKSAAVMFGDRDKGKAKMYEDYAFYDDGHLSKRAIEMLDSGALLHYSDAFGEKVLDLETHVANGFFAQDILHYAVLDTLGMFESMLEDKHRLVANIMSSKKMKLMPVDSVLTLMGLDEDAPQPSNKRTRRASSV</sequence>
<proteinExistence type="predicted"/>
<accession>A0A166CW74</accession>
<gene>
    <name evidence="1" type="ORF">DCAR_005255</name>
    <name evidence="2" type="ORF">DCAR_0205904</name>
</gene>
<dbReference type="EMBL" id="LNRQ01000002">
    <property type="protein sequence ID" value="KZN04418.1"/>
    <property type="molecule type" value="Genomic_DNA"/>
</dbReference>
<keyword evidence="3" id="KW-1185">Reference proteome</keyword>
<evidence type="ECO:0000313" key="3">
    <source>
        <dbReference type="Proteomes" id="UP000077755"/>
    </source>
</evidence>
<reference evidence="1" key="1">
    <citation type="journal article" date="2016" name="Nat. Genet.">
        <title>A high-quality carrot genome assembly provides new insights into carotenoid accumulation and asterid genome evolution.</title>
        <authorList>
            <person name="Iorizzo M."/>
            <person name="Ellison S."/>
            <person name="Senalik D."/>
            <person name="Zeng P."/>
            <person name="Satapoomin P."/>
            <person name="Huang J."/>
            <person name="Bowman M."/>
            <person name="Iovene M."/>
            <person name="Sanseverino W."/>
            <person name="Cavagnaro P."/>
            <person name="Yildiz M."/>
            <person name="Macko-Podgorni A."/>
            <person name="Moranska E."/>
            <person name="Grzebelus E."/>
            <person name="Grzebelus D."/>
            <person name="Ashrafi H."/>
            <person name="Zheng Z."/>
            <person name="Cheng S."/>
            <person name="Spooner D."/>
            <person name="Van Deynze A."/>
            <person name="Simon P."/>
        </authorList>
    </citation>
    <scope>NUCLEOTIDE SEQUENCE [LARGE SCALE GENOMIC DNA]</scope>
    <source>
        <tissue evidence="1">Leaf</tissue>
    </source>
</reference>
<dbReference type="EMBL" id="CP093344">
    <property type="protein sequence ID" value="WOG86687.1"/>
    <property type="molecule type" value="Genomic_DNA"/>
</dbReference>
<organism evidence="1">
    <name type="scientific">Daucus carota subsp. sativus</name>
    <name type="common">Carrot</name>
    <dbReference type="NCBI Taxonomy" id="79200"/>
    <lineage>
        <taxon>Eukaryota</taxon>
        <taxon>Viridiplantae</taxon>
        <taxon>Streptophyta</taxon>
        <taxon>Embryophyta</taxon>
        <taxon>Tracheophyta</taxon>
        <taxon>Spermatophyta</taxon>
        <taxon>Magnoliopsida</taxon>
        <taxon>eudicotyledons</taxon>
        <taxon>Gunneridae</taxon>
        <taxon>Pentapetalae</taxon>
        <taxon>asterids</taxon>
        <taxon>campanulids</taxon>
        <taxon>Apiales</taxon>
        <taxon>Apiaceae</taxon>
        <taxon>Apioideae</taxon>
        <taxon>Scandiceae</taxon>
        <taxon>Daucinae</taxon>
        <taxon>Daucus</taxon>
        <taxon>Daucus sect. Daucus</taxon>
    </lineage>
</organism>
<protein>
    <submittedName>
        <fullName evidence="1">Uncharacterized protein</fullName>
    </submittedName>
</protein>
<dbReference type="Proteomes" id="UP000077755">
    <property type="component" value="Chromosome 2"/>
</dbReference>